<dbReference type="SUPFAM" id="SSF53098">
    <property type="entry name" value="Ribonuclease H-like"/>
    <property type="match status" value="1"/>
</dbReference>
<reference evidence="1" key="1">
    <citation type="submission" date="2025-08" db="UniProtKB">
        <authorList>
            <consortium name="Ensembl"/>
        </authorList>
    </citation>
    <scope>IDENTIFICATION</scope>
</reference>
<dbReference type="Ensembl" id="ENSLLET00000042054.1">
    <property type="protein sequence ID" value="ENSLLEP00000040411.1"/>
    <property type="gene ID" value="ENSLLEG00000025729.1"/>
</dbReference>
<evidence type="ECO:0008006" key="3">
    <source>
        <dbReference type="Google" id="ProtNLM"/>
    </source>
</evidence>
<accession>A0A8C5QPW7</accession>
<reference evidence="1" key="2">
    <citation type="submission" date="2025-09" db="UniProtKB">
        <authorList>
            <consortium name="Ensembl"/>
        </authorList>
    </citation>
    <scope>IDENTIFICATION</scope>
</reference>
<dbReference type="OrthoDB" id="1101576at2759"/>
<dbReference type="PANTHER" id="PTHR45913">
    <property type="entry name" value="EPM2A-INTERACTING PROTEIN 1"/>
    <property type="match status" value="1"/>
</dbReference>
<dbReference type="AlphaFoldDB" id="A0A8C5QPW7"/>
<evidence type="ECO:0000313" key="2">
    <source>
        <dbReference type="Proteomes" id="UP000694569"/>
    </source>
</evidence>
<dbReference type="GeneTree" id="ENSGT00940000160436"/>
<keyword evidence="2" id="KW-1185">Reference proteome</keyword>
<dbReference type="Proteomes" id="UP000694569">
    <property type="component" value="Unplaced"/>
</dbReference>
<name>A0A8C5QPW7_9ANUR</name>
<dbReference type="PANTHER" id="PTHR45913:SF19">
    <property type="entry name" value="LOW QUALITY PROTEIN: ZINC FINGER BED DOMAIN-CONTAINING PROTEIN 5-LIKE"/>
    <property type="match status" value="1"/>
</dbReference>
<dbReference type="InterPro" id="IPR012337">
    <property type="entry name" value="RNaseH-like_sf"/>
</dbReference>
<protein>
    <recommendedName>
        <fullName evidence="3">DUF4371 domain-containing protein</fullName>
    </recommendedName>
</protein>
<evidence type="ECO:0000313" key="1">
    <source>
        <dbReference type="Ensembl" id="ENSLLEP00000040411.1"/>
    </source>
</evidence>
<proteinExistence type="predicted"/>
<organism evidence="1 2">
    <name type="scientific">Leptobrachium leishanense</name>
    <name type="common">Leishan spiny toad</name>
    <dbReference type="NCBI Taxonomy" id="445787"/>
    <lineage>
        <taxon>Eukaryota</taxon>
        <taxon>Metazoa</taxon>
        <taxon>Chordata</taxon>
        <taxon>Craniata</taxon>
        <taxon>Vertebrata</taxon>
        <taxon>Euteleostomi</taxon>
        <taxon>Amphibia</taxon>
        <taxon>Batrachia</taxon>
        <taxon>Anura</taxon>
        <taxon>Pelobatoidea</taxon>
        <taxon>Megophryidae</taxon>
        <taxon>Leptobrachium</taxon>
    </lineage>
</organism>
<sequence>MLRPEAAKEIDKVPLSDNTISRRINDMSADIESLVLEKIRISEKFALQLDESTDISGHAQLLANVCFVDGDAIRENFFFCKALPEKSTEEIFRVTSEYLEQGGLKWENCTSVCTDGAAAMVGRTKGFVSRVKERNPDVIVRHCFLHREALVAKTLPADLVPVLDDVVRMVNFVKSRPVKSRMFAALCEEMGAKHKTLLFHTEVRWLSRGKVLVRVYELREELKVFLTNERSDYAKLLASDEWCARLAYLADIFHHLNELNTRMQGRNENLLTSTDKINGFRSKVQLWHQHVESGNLEMFTLTKQWQGVHTAALGEIIVKHLKTRGEVVILFLFSLH</sequence>